<feature type="repeat" description="ANK" evidence="3">
    <location>
        <begin position="53"/>
        <end position="85"/>
    </location>
</feature>
<evidence type="ECO:0000256" key="3">
    <source>
        <dbReference type="PROSITE-ProRule" id="PRU00023"/>
    </source>
</evidence>
<dbReference type="SMART" id="SM00248">
    <property type="entry name" value="ANK"/>
    <property type="match status" value="6"/>
</dbReference>
<gene>
    <name evidence="4" type="ORF">E4U43_002197</name>
</gene>
<dbReference type="SUPFAM" id="SSF48403">
    <property type="entry name" value="Ankyrin repeat"/>
    <property type="match status" value="1"/>
</dbReference>
<accession>A0A9P7SYP0</accession>
<dbReference type="InterPro" id="IPR002110">
    <property type="entry name" value="Ankyrin_rpt"/>
</dbReference>
<dbReference type="PROSITE" id="PS50088">
    <property type="entry name" value="ANK_REPEAT"/>
    <property type="match status" value="6"/>
</dbReference>
<dbReference type="PANTHER" id="PTHR24173:SF74">
    <property type="entry name" value="ANKYRIN REPEAT DOMAIN-CONTAINING PROTEIN 16"/>
    <property type="match status" value="1"/>
</dbReference>
<dbReference type="PRINTS" id="PR01415">
    <property type="entry name" value="ANKYRIN"/>
</dbReference>
<keyword evidence="2 3" id="KW-0040">ANK repeat</keyword>
<proteinExistence type="predicted"/>
<feature type="repeat" description="ANK" evidence="3">
    <location>
        <begin position="86"/>
        <end position="118"/>
    </location>
</feature>
<feature type="repeat" description="ANK" evidence="3">
    <location>
        <begin position="1"/>
        <end position="19"/>
    </location>
</feature>
<dbReference type="Gene3D" id="1.25.40.20">
    <property type="entry name" value="Ankyrin repeat-containing domain"/>
    <property type="match status" value="3"/>
</dbReference>
<dbReference type="AlphaFoldDB" id="A0A9P7SYP0"/>
<dbReference type="EMBL" id="SRPW01001758">
    <property type="protein sequence ID" value="KAG5999230.1"/>
    <property type="molecule type" value="Genomic_DNA"/>
</dbReference>
<feature type="repeat" description="ANK" evidence="3">
    <location>
        <begin position="153"/>
        <end position="185"/>
    </location>
</feature>
<dbReference type="OrthoDB" id="20872at2759"/>
<dbReference type="Pfam" id="PF00023">
    <property type="entry name" value="Ank"/>
    <property type="match status" value="2"/>
</dbReference>
<evidence type="ECO:0008006" key="6">
    <source>
        <dbReference type="Google" id="ProtNLM"/>
    </source>
</evidence>
<evidence type="ECO:0000313" key="4">
    <source>
        <dbReference type="EMBL" id="KAG5999230.1"/>
    </source>
</evidence>
<sequence length="221" mass="23783">MEIVRILLENGADVNSTCSIGRTPLTLAARRGRAGVIDLLLAHGADMTATNHSGCSALLIATKRRHCPAVEALLCHGANHSTTDRHGRTALHLACENGDMDIANLLLARGADHTLRNKRGWSPLHVAARNNRSELVELLLGIPGIDINMQDHNGRTAFYHAVMRGKAHVVDVFLARGASVTIPDRYGSLPIHAAVRKGHEAVARRLLTADMCNGKMPAART</sequence>
<dbReference type="PANTHER" id="PTHR24173">
    <property type="entry name" value="ANKYRIN REPEAT CONTAINING"/>
    <property type="match status" value="1"/>
</dbReference>
<dbReference type="PROSITE" id="PS50297">
    <property type="entry name" value="ANK_REP_REGION"/>
    <property type="match status" value="4"/>
</dbReference>
<keyword evidence="1" id="KW-0677">Repeat</keyword>
<evidence type="ECO:0000256" key="2">
    <source>
        <dbReference type="ARBA" id="ARBA00023043"/>
    </source>
</evidence>
<dbReference type="InterPro" id="IPR036770">
    <property type="entry name" value="Ankyrin_rpt-contain_sf"/>
</dbReference>
<comment type="caution">
    <text evidence="4">The sequence shown here is derived from an EMBL/GenBank/DDBJ whole genome shotgun (WGS) entry which is preliminary data.</text>
</comment>
<name>A0A9P7SYP0_9HYPO</name>
<evidence type="ECO:0000313" key="5">
    <source>
        <dbReference type="Proteomes" id="UP000748025"/>
    </source>
</evidence>
<dbReference type="Pfam" id="PF13637">
    <property type="entry name" value="Ank_4"/>
    <property type="match status" value="1"/>
</dbReference>
<evidence type="ECO:0000256" key="1">
    <source>
        <dbReference type="ARBA" id="ARBA00022737"/>
    </source>
</evidence>
<dbReference type="Proteomes" id="UP000748025">
    <property type="component" value="Unassembled WGS sequence"/>
</dbReference>
<feature type="repeat" description="ANK" evidence="3">
    <location>
        <begin position="119"/>
        <end position="152"/>
    </location>
</feature>
<feature type="repeat" description="ANK" evidence="3">
    <location>
        <begin position="20"/>
        <end position="52"/>
    </location>
</feature>
<dbReference type="Pfam" id="PF12796">
    <property type="entry name" value="Ank_2"/>
    <property type="match status" value="1"/>
</dbReference>
<protein>
    <recommendedName>
        <fullName evidence="6">Ankyrin</fullName>
    </recommendedName>
</protein>
<keyword evidence="5" id="KW-1185">Reference proteome</keyword>
<organism evidence="4 5">
    <name type="scientific">Claviceps pusilla</name>
    <dbReference type="NCBI Taxonomy" id="123648"/>
    <lineage>
        <taxon>Eukaryota</taxon>
        <taxon>Fungi</taxon>
        <taxon>Dikarya</taxon>
        <taxon>Ascomycota</taxon>
        <taxon>Pezizomycotina</taxon>
        <taxon>Sordariomycetes</taxon>
        <taxon>Hypocreomycetidae</taxon>
        <taxon>Hypocreales</taxon>
        <taxon>Clavicipitaceae</taxon>
        <taxon>Claviceps</taxon>
    </lineage>
</organism>
<reference evidence="4" key="1">
    <citation type="journal article" date="2020" name="bioRxiv">
        <title>Whole genome comparisons of ergot fungi reveals the divergence and evolution of species within the genus Claviceps are the result of varying mechanisms driving genome evolution and host range expansion.</title>
        <authorList>
            <person name="Wyka S.A."/>
            <person name="Mondo S.J."/>
            <person name="Liu M."/>
            <person name="Dettman J."/>
            <person name="Nalam V."/>
            <person name="Broders K.D."/>
        </authorList>
    </citation>
    <scope>NUCLEOTIDE SEQUENCE</scope>
    <source>
        <strain evidence="4">CCC 602</strain>
    </source>
</reference>